<dbReference type="Pfam" id="PF13458">
    <property type="entry name" value="Peripla_BP_6"/>
    <property type="match status" value="1"/>
</dbReference>
<feature type="domain" description="Leucine-binding protein" evidence="4">
    <location>
        <begin position="36"/>
        <end position="365"/>
    </location>
</feature>
<evidence type="ECO:0000256" key="1">
    <source>
        <dbReference type="ARBA" id="ARBA00010062"/>
    </source>
</evidence>
<dbReference type="AlphaFoldDB" id="A0A5B8M501"/>
<keyword evidence="6" id="KW-1185">Reference proteome</keyword>
<dbReference type="PROSITE" id="PS51257">
    <property type="entry name" value="PROKAR_LIPOPROTEIN"/>
    <property type="match status" value="1"/>
</dbReference>
<feature type="chain" id="PRO_5023033910" evidence="3">
    <location>
        <begin position="26"/>
        <end position="402"/>
    </location>
</feature>
<protein>
    <submittedName>
        <fullName evidence="5">ABC transporter substrate-binding protein</fullName>
    </submittedName>
</protein>
<evidence type="ECO:0000256" key="2">
    <source>
        <dbReference type="ARBA" id="ARBA00022729"/>
    </source>
</evidence>
<evidence type="ECO:0000313" key="6">
    <source>
        <dbReference type="Proteomes" id="UP000320216"/>
    </source>
</evidence>
<keyword evidence="2 3" id="KW-0732">Signal</keyword>
<sequence>MNKRLVSVVAVAAAGILLLSGCSQGSSGGGSGDKSPIVVGSVNTDSGAATFPEASQAAKAVFDQFNAQGGLDGQKIKYIAQDDKGDPATATADARQIVGQDNAVAMVGSASLIECELNAKYYEQQGILSIPGIGVDRGCFDSPNISPANVGPFNDATLTLLYGTNVLHVDHVCALLEIAGNTKPAYQAAIEKWEKVTGQKLFYADYTVPYGANDYTPYLVKAKQAGCKAIMNNPVEPDSIAMLKNAQAMGWNDVTWLLLTSVYSTNYANSVSDAGKGVYVPAEFYPFTEVNSQTKAWRDLMDKNNIKLTAFSQGGYLAATHFIQVLKQMKKDGKEITRQNVTDALHNLKPIKDPMIGTPYTFGTAKVHDNNICGWPIQLMTGTNKWAVADKGGDNWLCIPKS</sequence>
<dbReference type="OrthoDB" id="26870at2"/>
<organism evidence="5 6">
    <name type="scientific">Humibacter ginsenosidimutans</name>
    <dbReference type="NCBI Taxonomy" id="2599293"/>
    <lineage>
        <taxon>Bacteria</taxon>
        <taxon>Bacillati</taxon>
        <taxon>Actinomycetota</taxon>
        <taxon>Actinomycetes</taxon>
        <taxon>Micrococcales</taxon>
        <taxon>Microbacteriaceae</taxon>
        <taxon>Humibacter</taxon>
    </lineage>
</organism>
<dbReference type="EMBL" id="CP042305">
    <property type="protein sequence ID" value="QDZ14640.1"/>
    <property type="molecule type" value="Genomic_DNA"/>
</dbReference>
<dbReference type="Proteomes" id="UP000320216">
    <property type="component" value="Chromosome"/>
</dbReference>
<comment type="similarity">
    <text evidence="1">Belongs to the leucine-binding protein family.</text>
</comment>
<dbReference type="PANTHER" id="PTHR47235">
    <property type="entry name" value="BLR6548 PROTEIN"/>
    <property type="match status" value="1"/>
</dbReference>
<gene>
    <name evidence="5" type="ORF">FPZ11_07620</name>
</gene>
<evidence type="ECO:0000256" key="3">
    <source>
        <dbReference type="SAM" id="SignalP"/>
    </source>
</evidence>
<dbReference type="PANTHER" id="PTHR47235:SF1">
    <property type="entry name" value="BLR6548 PROTEIN"/>
    <property type="match status" value="1"/>
</dbReference>
<dbReference type="RefSeq" id="WP_146319741.1">
    <property type="nucleotide sequence ID" value="NZ_CP042305.1"/>
</dbReference>
<feature type="signal peptide" evidence="3">
    <location>
        <begin position="1"/>
        <end position="25"/>
    </location>
</feature>
<reference evidence="5 6" key="1">
    <citation type="submission" date="2019-07" db="EMBL/GenBank/DDBJ databases">
        <title>Full genome sequence of Humibacter sp. WJ7-1.</title>
        <authorList>
            <person name="Im W.-T."/>
        </authorList>
    </citation>
    <scope>NUCLEOTIDE SEQUENCE [LARGE SCALE GENOMIC DNA]</scope>
    <source>
        <strain evidence="5 6">WJ7-1</strain>
    </source>
</reference>
<dbReference type="InterPro" id="IPR028081">
    <property type="entry name" value="Leu-bd"/>
</dbReference>
<evidence type="ECO:0000313" key="5">
    <source>
        <dbReference type="EMBL" id="QDZ14640.1"/>
    </source>
</evidence>
<dbReference type="Gene3D" id="3.40.50.2300">
    <property type="match status" value="2"/>
</dbReference>
<accession>A0A5B8M501</accession>
<dbReference type="CDD" id="cd06341">
    <property type="entry name" value="PBP1_ABC_ligand_binding-like"/>
    <property type="match status" value="1"/>
</dbReference>
<dbReference type="InterPro" id="IPR028082">
    <property type="entry name" value="Peripla_BP_I"/>
</dbReference>
<dbReference type="KEGG" id="huw:FPZ11_07620"/>
<dbReference type="SUPFAM" id="SSF53822">
    <property type="entry name" value="Periplasmic binding protein-like I"/>
    <property type="match status" value="1"/>
</dbReference>
<evidence type="ECO:0000259" key="4">
    <source>
        <dbReference type="Pfam" id="PF13458"/>
    </source>
</evidence>
<proteinExistence type="inferred from homology"/>
<name>A0A5B8M501_9MICO</name>